<name>A0A511ACN8_9MICO</name>
<evidence type="ECO:0000313" key="2">
    <source>
        <dbReference type="EMBL" id="GEK85934.1"/>
    </source>
</evidence>
<comment type="caution">
    <text evidence="2">The sequence shown here is derived from an EMBL/GenBank/DDBJ whole genome shotgun (WGS) entry which is preliminary data.</text>
</comment>
<proteinExistence type="predicted"/>
<dbReference type="GO" id="GO:0016747">
    <property type="term" value="F:acyltransferase activity, transferring groups other than amino-acyl groups"/>
    <property type="evidence" value="ECO:0007669"/>
    <property type="project" value="InterPro"/>
</dbReference>
<keyword evidence="3" id="KW-1185">Reference proteome</keyword>
<evidence type="ECO:0000313" key="3">
    <source>
        <dbReference type="Proteomes" id="UP000321225"/>
    </source>
</evidence>
<gene>
    <name evidence="2" type="ORF">MAE01_11100</name>
</gene>
<dbReference type="SUPFAM" id="SSF55729">
    <property type="entry name" value="Acyl-CoA N-acyltransferases (Nat)"/>
    <property type="match status" value="1"/>
</dbReference>
<reference evidence="2 3" key="1">
    <citation type="submission" date="2019-07" db="EMBL/GenBank/DDBJ databases">
        <title>Whole genome shotgun sequence of Microbacterium aerolatum NBRC 103071.</title>
        <authorList>
            <person name="Hosoyama A."/>
            <person name="Uohara A."/>
            <person name="Ohji S."/>
            <person name="Ichikawa N."/>
        </authorList>
    </citation>
    <scope>NUCLEOTIDE SEQUENCE [LARGE SCALE GENOMIC DNA]</scope>
    <source>
        <strain evidence="2 3">NBRC 103071</strain>
    </source>
</reference>
<accession>A0A511ACN8</accession>
<dbReference type="RefSeq" id="WP_147038573.1">
    <property type="nucleotide sequence ID" value="NZ_BJUW01000004.1"/>
</dbReference>
<dbReference type="Gene3D" id="3.40.630.30">
    <property type="match status" value="1"/>
</dbReference>
<sequence length="227" mass="24350">MTSYAAGSTTDELREAHRALLTPSFRAGELMSEDDFLAQFPVRAHALIARDDDGRMLGIAVVERFRDAVLLQYLVAAPQARGMGVGSGLLKAVIAEWGSTATVMLAEFDRPDVQTPHPAHGDPAARLRFYARFDALALDLPYFQPAVSADTGREHGMLLAAFDRDGAIADRGRLSAAQAAAVLSYLDEILDGADDPDASRLRDAATGDGGIRALPLDRYAEIARSPL</sequence>
<dbReference type="Pfam" id="PF00583">
    <property type="entry name" value="Acetyltransf_1"/>
    <property type="match status" value="1"/>
</dbReference>
<dbReference type="OrthoDB" id="3729649at2"/>
<organism evidence="2 3">
    <name type="scientific">Microbacterium aerolatum</name>
    <dbReference type="NCBI Taxonomy" id="153731"/>
    <lineage>
        <taxon>Bacteria</taxon>
        <taxon>Bacillati</taxon>
        <taxon>Actinomycetota</taxon>
        <taxon>Actinomycetes</taxon>
        <taxon>Micrococcales</taxon>
        <taxon>Microbacteriaceae</taxon>
        <taxon>Microbacterium</taxon>
    </lineage>
</organism>
<dbReference type="InterPro" id="IPR000182">
    <property type="entry name" value="GNAT_dom"/>
</dbReference>
<dbReference type="Proteomes" id="UP000321225">
    <property type="component" value="Unassembled WGS sequence"/>
</dbReference>
<protein>
    <recommendedName>
        <fullName evidence="1">N-acetyltransferase domain-containing protein</fullName>
    </recommendedName>
</protein>
<feature type="domain" description="N-acetyltransferase" evidence="1">
    <location>
        <begin position="20"/>
        <end position="95"/>
    </location>
</feature>
<evidence type="ECO:0000259" key="1">
    <source>
        <dbReference type="Pfam" id="PF00583"/>
    </source>
</evidence>
<dbReference type="InterPro" id="IPR016181">
    <property type="entry name" value="Acyl_CoA_acyltransferase"/>
</dbReference>
<dbReference type="EMBL" id="BJUW01000004">
    <property type="protein sequence ID" value="GEK85934.1"/>
    <property type="molecule type" value="Genomic_DNA"/>
</dbReference>
<dbReference type="AlphaFoldDB" id="A0A511ACN8"/>